<protein>
    <submittedName>
        <fullName evidence="3">Protein FAM47E</fullName>
    </submittedName>
</protein>
<proteinExistence type="inferred from homology"/>
<evidence type="ECO:0000313" key="3">
    <source>
        <dbReference type="EMBL" id="KAJ8028407.1"/>
    </source>
</evidence>
<reference evidence="3" key="1">
    <citation type="submission" date="2021-10" db="EMBL/GenBank/DDBJ databases">
        <title>Tropical sea cucumber genome reveals ecological adaptation and Cuvierian tubules defense mechanism.</title>
        <authorList>
            <person name="Chen T."/>
        </authorList>
    </citation>
    <scope>NUCLEOTIDE SEQUENCE</scope>
    <source>
        <strain evidence="3">Nanhai2018</strain>
        <tissue evidence="3">Muscle</tissue>
    </source>
</reference>
<gene>
    <name evidence="3" type="ORF">HOLleu_30627</name>
</gene>
<dbReference type="GO" id="GO:0045815">
    <property type="term" value="P:transcription initiation-coupled chromatin remodeling"/>
    <property type="evidence" value="ECO:0007669"/>
    <property type="project" value="TreeGrafter"/>
</dbReference>
<feature type="compositionally biased region" description="Basic and acidic residues" evidence="2">
    <location>
        <begin position="198"/>
        <end position="211"/>
    </location>
</feature>
<dbReference type="PANTHER" id="PTHR46449">
    <property type="entry name" value="ZGC:158260"/>
    <property type="match status" value="1"/>
</dbReference>
<sequence>MAEWKYDLALVNTLTDKKIRSQPWYKERLRTNFLKNRKPGDLNKALVGSKWQFAHDGLDDFRDGLPPNVEGPIIVKGCKQLEPNLQGDSFSKFPVKKSLSKGRFTKEEVAYSKVSPLQQQRRDHINELEGGLLQHPLALYPHLEESIPPDVSPSSLIIFYMIFNMYYTILSMNMYSDDEDDMEQFPEESSAGNSGSERGSKDAKQDVRNSAEDLEDPGTLKNPYRWLPKKEEQVKDDKRTRQRRPQSPSQDEHIKNVTKEFCDWVSGLGGESNNIEEATIHSLFASGYETKPALSVPIHVVELSNVPPELRMTASVSNEQTHVQSLADVEQTQRQLYSKGYTPSWVKTKYGAWYLSPKTWKLRDADEPLEDPQSIKDKEMSESKKKSLAMDEQLAPLHGAKSFKDFVEKKGTRVPEFLERVAMFQAKALAEREAAATAENAQSIGGSSSAKAHSVSS</sequence>
<feature type="region of interest" description="Disordered" evidence="2">
    <location>
        <begin position="180"/>
        <end position="255"/>
    </location>
</feature>
<name>A0A9Q1GX39_HOLLE</name>
<dbReference type="PANTHER" id="PTHR46449:SF5">
    <property type="entry name" value="FAMILY WITH SEQUENCE SIMILARITY 47 MEMBER E"/>
    <property type="match status" value="1"/>
</dbReference>
<evidence type="ECO:0000313" key="4">
    <source>
        <dbReference type="Proteomes" id="UP001152320"/>
    </source>
</evidence>
<accession>A0A9Q1GX39</accession>
<dbReference type="GO" id="GO:0000785">
    <property type="term" value="C:chromatin"/>
    <property type="evidence" value="ECO:0007669"/>
    <property type="project" value="TreeGrafter"/>
</dbReference>
<evidence type="ECO:0000256" key="2">
    <source>
        <dbReference type="SAM" id="MobiDB-lite"/>
    </source>
</evidence>
<feature type="compositionally biased region" description="Basic and acidic residues" evidence="2">
    <location>
        <begin position="228"/>
        <end position="239"/>
    </location>
</feature>
<comment type="similarity">
    <text evidence="1">Belongs to the FAM47 family.</text>
</comment>
<dbReference type="AlphaFoldDB" id="A0A9Q1GX39"/>
<dbReference type="EMBL" id="JAIZAY010000015">
    <property type="protein sequence ID" value="KAJ8028407.1"/>
    <property type="molecule type" value="Genomic_DNA"/>
</dbReference>
<keyword evidence="4" id="KW-1185">Reference proteome</keyword>
<organism evidence="3 4">
    <name type="scientific">Holothuria leucospilota</name>
    <name type="common">Black long sea cucumber</name>
    <name type="synonym">Mertensiothuria leucospilota</name>
    <dbReference type="NCBI Taxonomy" id="206669"/>
    <lineage>
        <taxon>Eukaryota</taxon>
        <taxon>Metazoa</taxon>
        <taxon>Echinodermata</taxon>
        <taxon>Eleutherozoa</taxon>
        <taxon>Echinozoa</taxon>
        <taxon>Holothuroidea</taxon>
        <taxon>Aspidochirotacea</taxon>
        <taxon>Aspidochirotida</taxon>
        <taxon>Holothuriidae</taxon>
        <taxon>Holothuria</taxon>
    </lineage>
</organism>
<dbReference type="Proteomes" id="UP001152320">
    <property type="component" value="Chromosome 15"/>
</dbReference>
<comment type="caution">
    <text evidence="3">The sequence shown here is derived from an EMBL/GenBank/DDBJ whole genome shotgun (WGS) entry which is preliminary data.</text>
</comment>
<dbReference type="InterPro" id="IPR032743">
    <property type="entry name" value="FAM47"/>
</dbReference>
<dbReference type="OrthoDB" id="6755972at2759"/>
<feature type="region of interest" description="Disordered" evidence="2">
    <location>
        <begin position="436"/>
        <end position="457"/>
    </location>
</feature>
<dbReference type="Pfam" id="PF14642">
    <property type="entry name" value="FAM47"/>
    <property type="match status" value="1"/>
</dbReference>
<feature type="compositionally biased region" description="Basic and acidic residues" evidence="2">
    <location>
        <begin position="373"/>
        <end position="386"/>
    </location>
</feature>
<feature type="region of interest" description="Disordered" evidence="2">
    <location>
        <begin position="365"/>
        <end position="386"/>
    </location>
</feature>
<evidence type="ECO:0000256" key="1">
    <source>
        <dbReference type="ARBA" id="ARBA00005277"/>
    </source>
</evidence>